<evidence type="ECO:0000256" key="3">
    <source>
        <dbReference type="ARBA" id="ARBA00022692"/>
    </source>
</evidence>
<feature type="transmembrane region" description="Helical" evidence="6">
    <location>
        <begin position="81"/>
        <end position="100"/>
    </location>
</feature>
<keyword evidence="4 6" id="KW-1133">Transmembrane helix</keyword>
<keyword evidence="5 6" id="KW-0472">Membrane</keyword>
<proteinExistence type="inferred from homology"/>
<dbReference type="OrthoDB" id="515887at2759"/>
<dbReference type="InterPro" id="IPR036259">
    <property type="entry name" value="MFS_trans_sf"/>
</dbReference>
<feature type="domain" description="Major facilitator superfamily associated" evidence="7">
    <location>
        <begin position="76"/>
        <end position="569"/>
    </location>
</feature>
<keyword evidence="9" id="KW-1185">Reference proteome</keyword>
<feature type="transmembrane region" description="Helical" evidence="6">
    <location>
        <begin position="295"/>
        <end position="317"/>
    </location>
</feature>
<feature type="transmembrane region" description="Helical" evidence="6">
    <location>
        <begin position="501"/>
        <end position="522"/>
    </location>
</feature>
<keyword evidence="3 6" id="KW-0812">Transmembrane</keyword>
<feature type="transmembrane region" description="Helical" evidence="6">
    <location>
        <begin position="529"/>
        <end position="546"/>
    </location>
</feature>
<evidence type="ECO:0000256" key="6">
    <source>
        <dbReference type="SAM" id="Phobius"/>
    </source>
</evidence>
<dbReference type="Gene3D" id="1.20.1250.20">
    <property type="entry name" value="MFS general substrate transporter like domains"/>
    <property type="match status" value="2"/>
</dbReference>
<reference evidence="8 9" key="1">
    <citation type="submission" date="2013-11" db="EMBL/GenBank/DDBJ databases">
        <title>Genome sequencing of Stegodyphus mimosarum.</title>
        <authorList>
            <person name="Bechsgaard J."/>
        </authorList>
    </citation>
    <scope>NUCLEOTIDE SEQUENCE [LARGE SCALE GENOMIC DNA]</scope>
</reference>
<evidence type="ECO:0000259" key="7">
    <source>
        <dbReference type="Pfam" id="PF12832"/>
    </source>
</evidence>
<organism evidence="8 9">
    <name type="scientific">Stegodyphus mimosarum</name>
    <name type="common">African social velvet spider</name>
    <dbReference type="NCBI Taxonomy" id="407821"/>
    <lineage>
        <taxon>Eukaryota</taxon>
        <taxon>Metazoa</taxon>
        <taxon>Ecdysozoa</taxon>
        <taxon>Arthropoda</taxon>
        <taxon>Chelicerata</taxon>
        <taxon>Arachnida</taxon>
        <taxon>Araneae</taxon>
        <taxon>Araneomorphae</taxon>
        <taxon>Entelegynae</taxon>
        <taxon>Eresoidea</taxon>
        <taxon>Eresidae</taxon>
        <taxon>Stegodyphus</taxon>
    </lineage>
</organism>
<feature type="transmembrane region" description="Helical" evidence="6">
    <location>
        <begin position="439"/>
        <end position="462"/>
    </location>
</feature>
<dbReference type="PANTHER" id="PTHR16172:SF41">
    <property type="entry name" value="MAJOR FACILITATOR SUPERFAMILY DOMAIN-CONTAINING PROTEIN 6-LIKE"/>
    <property type="match status" value="1"/>
</dbReference>
<dbReference type="InterPro" id="IPR024989">
    <property type="entry name" value="MFS_assoc_dom"/>
</dbReference>
<evidence type="ECO:0000313" key="8">
    <source>
        <dbReference type="EMBL" id="KFM63078.1"/>
    </source>
</evidence>
<feature type="non-terminal residue" evidence="8">
    <location>
        <position position="628"/>
    </location>
</feature>
<comment type="similarity">
    <text evidence="2">Belongs to the major facilitator superfamily. MFSD6 family.</text>
</comment>
<dbReference type="EMBL" id="KK114678">
    <property type="protein sequence ID" value="KFM63078.1"/>
    <property type="molecule type" value="Genomic_DNA"/>
</dbReference>
<evidence type="ECO:0000256" key="5">
    <source>
        <dbReference type="ARBA" id="ARBA00023136"/>
    </source>
</evidence>
<name>A0A087TD89_STEMI</name>
<dbReference type="Proteomes" id="UP000054359">
    <property type="component" value="Unassembled WGS sequence"/>
</dbReference>
<dbReference type="InterPro" id="IPR051717">
    <property type="entry name" value="MFS_MFSD6"/>
</dbReference>
<feature type="transmembrane region" description="Helical" evidence="6">
    <location>
        <begin position="566"/>
        <end position="587"/>
    </location>
</feature>
<sequence length="628" mass="70258">MMSANNQESQQFIGINAKNVNPNSCEKAIISKGVVSAPNYGTNNEEDMQNEPDTEKSNTAHGIKKDYILCMYKPLIPLKMVLFFWFGAGAVLLPYIPVYFKQRGLTLTELSSTYTIAPPIQFLGTTLSGIIADKLGRSKPVLVGNLVITMLAVASLLITPGMNIESCDGQPFALECDDQESEKLIAKTVCGTELNITVKYCNVGCPKNSTQYCYGENLMCRILENEEEFHNFSLSLHMNSSAKLKNECSYNVNTLIYNNTAYSWCQGPHKMRCEILCEVFTDEKCARDRESRWELVFANMVIFIIFLMGYTTCFRILDVTSMSLVKEHNSSFGRERFFSILSTLIFSSLSGYIVDVSTPAGSENNYTPTFYCFFGLTLLTLAVTYKLKVKIEPPGENMWKKSLILMRNTDIIIFILVLFVLGTTWNFTKNFTNWFLEDLNAPAILMGLIPAMNSLYGLPFLLTSNWWVKKIGASNIFIIALLAYCGNTVGYSFLVNPWFTLLLEISAVFTYHLLWVAVIVYSHEIAPEGLTATVISVAGAIHYSVGKASSSLIGGLIMSAFGGRTAYRVIAVICLIAALLYALYVYIRHTRLSLSHNFENFCGAENSGYTKESQETYTQETNSSYVRN</sequence>
<evidence type="ECO:0000256" key="4">
    <source>
        <dbReference type="ARBA" id="ARBA00022989"/>
    </source>
</evidence>
<feature type="transmembrane region" description="Helical" evidence="6">
    <location>
        <begin position="408"/>
        <end position="427"/>
    </location>
</feature>
<dbReference type="OMA" id="ENESYNT"/>
<dbReference type="AlphaFoldDB" id="A0A087TD89"/>
<dbReference type="GO" id="GO:0016020">
    <property type="term" value="C:membrane"/>
    <property type="evidence" value="ECO:0007669"/>
    <property type="project" value="UniProtKB-SubCell"/>
</dbReference>
<dbReference type="STRING" id="407821.A0A087TD89"/>
<evidence type="ECO:0000256" key="2">
    <source>
        <dbReference type="ARBA" id="ARBA00005241"/>
    </source>
</evidence>
<accession>A0A087TD89</accession>
<evidence type="ECO:0000313" key="9">
    <source>
        <dbReference type="Proteomes" id="UP000054359"/>
    </source>
</evidence>
<gene>
    <name evidence="8" type="ORF">X975_18547</name>
</gene>
<evidence type="ECO:0000256" key="1">
    <source>
        <dbReference type="ARBA" id="ARBA00004141"/>
    </source>
</evidence>
<dbReference type="Pfam" id="PF12832">
    <property type="entry name" value="MFS_1_like"/>
    <property type="match status" value="1"/>
</dbReference>
<protein>
    <submittedName>
        <fullName evidence="8">Major facilitator superfamily domain-containing protein 6</fullName>
    </submittedName>
</protein>
<dbReference type="SUPFAM" id="SSF103473">
    <property type="entry name" value="MFS general substrate transporter"/>
    <property type="match status" value="1"/>
</dbReference>
<comment type="subcellular location">
    <subcellularLocation>
        <location evidence="1">Membrane</location>
        <topology evidence="1">Multi-pass membrane protein</topology>
    </subcellularLocation>
</comment>
<feature type="transmembrane region" description="Helical" evidence="6">
    <location>
        <begin position="337"/>
        <end position="354"/>
    </location>
</feature>
<feature type="transmembrane region" description="Helical" evidence="6">
    <location>
        <begin position="143"/>
        <end position="162"/>
    </location>
</feature>
<feature type="transmembrane region" description="Helical" evidence="6">
    <location>
        <begin position="474"/>
        <end position="495"/>
    </location>
</feature>
<feature type="transmembrane region" description="Helical" evidence="6">
    <location>
        <begin position="112"/>
        <end position="131"/>
    </location>
</feature>
<feature type="transmembrane region" description="Helical" evidence="6">
    <location>
        <begin position="366"/>
        <end position="387"/>
    </location>
</feature>
<dbReference type="PANTHER" id="PTHR16172">
    <property type="entry name" value="MAJOR FACILITATOR SUPERFAMILY DOMAIN-CONTAINING PROTEIN 6-LIKE"/>
    <property type="match status" value="1"/>
</dbReference>